<keyword evidence="2" id="KW-1185">Reference proteome</keyword>
<dbReference type="HOGENOM" id="CLU_2670004_0_0_12"/>
<dbReference type="Proteomes" id="UP000008212">
    <property type="component" value="Chromosome"/>
</dbReference>
<dbReference type="PaxDb" id="243275-TDE_2547"/>
<proteinExistence type="predicted"/>
<dbReference type="PATRIC" id="fig|243275.7.peg.2408"/>
<evidence type="ECO:0000313" key="2">
    <source>
        <dbReference type="Proteomes" id="UP000008212"/>
    </source>
</evidence>
<protein>
    <submittedName>
        <fullName evidence="1">Uncharacterized protein</fullName>
    </submittedName>
</protein>
<dbReference type="EMBL" id="AE017226">
    <property type="protein sequence ID" value="AAS13064.1"/>
    <property type="molecule type" value="Genomic_DNA"/>
</dbReference>
<sequence length="75" mass="8818">MLQHDILLEKKLNFFSKTTRQNKKNVYTTPPPEFFAINRISAVPLTYFQKSVFKRANRKTILKNNSRQEAGGFKQ</sequence>
<dbReference type="KEGG" id="tde:TDE_2547"/>
<accession>Q73JZ2</accession>
<name>Q73JZ2_TREDE</name>
<organism evidence="1 2">
    <name type="scientific">Treponema denticola (strain ATCC 35405 / DSM 14222 / CIP 103919 / JCM 8153 / KCTC 15104)</name>
    <dbReference type="NCBI Taxonomy" id="243275"/>
    <lineage>
        <taxon>Bacteria</taxon>
        <taxon>Pseudomonadati</taxon>
        <taxon>Spirochaetota</taxon>
        <taxon>Spirochaetia</taxon>
        <taxon>Spirochaetales</taxon>
        <taxon>Treponemataceae</taxon>
        <taxon>Treponema</taxon>
    </lineage>
</organism>
<reference evidence="1 2" key="1">
    <citation type="journal article" date="2004" name="Proc. Natl. Acad. Sci. U.S.A.">
        <title>Comparison of the genome of the oral pathogen Treponema denticola with other spirochete genomes.</title>
        <authorList>
            <person name="Seshadri R."/>
            <person name="Myers G.S."/>
            <person name="Tettelin H."/>
            <person name="Eisen J.A."/>
            <person name="Heidelberg J.F."/>
            <person name="Dodson R.J."/>
            <person name="Davidsen T.M."/>
            <person name="DeBoy R.T."/>
            <person name="Fouts D.E."/>
            <person name="Haft D.H."/>
            <person name="Selengut J."/>
            <person name="Ren Q."/>
            <person name="Brinkac L.M."/>
            <person name="Madupu R."/>
            <person name="Kolonay J."/>
            <person name="Durkin S.A."/>
            <person name="Daugherty S.C."/>
            <person name="Shetty J."/>
            <person name="Shvartsbeyn A."/>
            <person name="Gebregeorgis E."/>
            <person name="Geer K."/>
            <person name="Tsegaye G."/>
            <person name="Malek J."/>
            <person name="Ayodeji B."/>
            <person name="Shatsman S."/>
            <person name="McLeod M.P."/>
            <person name="Smajs D."/>
            <person name="Howell J.K."/>
            <person name="Pal S."/>
            <person name="Amin A."/>
            <person name="Vashisth P."/>
            <person name="McNeill T.Z."/>
            <person name="Xiang Q."/>
            <person name="Sodergren E."/>
            <person name="Baca E."/>
            <person name="Weinstock G.M."/>
            <person name="Norris S.J."/>
            <person name="Fraser C.M."/>
            <person name="Paulsen I.T."/>
        </authorList>
    </citation>
    <scope>NUCLEOTIDE SEQUENCE [LARGE SCALE GENOMIC DNA]</scope>
    <source>
        <strain evidence="2">ATCC 35405 / DSM 14222 / CIP 103919 / JCM 8153 / KCTC 15104</strain>
    </source>
</reference>
<gene>
    <name evidence="1" type="ordered locus">TDE_2547</name>
</gene>
<dbReference type="AlphaFoldDB" id="Q73JZ2"/>
<dbReference type="STRING" id="243275.TDE_2547"/>
<evidence type="ECO:0000313" key="1">
    <source>
        <dbReference type="EMBL" id="AAS13064.1"/>
    </source>
</evidence>